<feature type="domain" description="N-acetyltransferase" evidence="3">
    <location>
        <begin position="1"/>
        <end position="158"/>
    </location>
</feature>
<keyword evidence="2" id="KW-0012">Acyltransferase</keyword>
<dbReference type="InterPro" id="IPR016181">
    <property type="entry name" value="Acyl_CoA_acyltransferase"/>
</dbReference>
<name>A0ABT8KUP7_9BACT</name>
<dbReference type="Proteomes" id="UP001172082">
    <property type="component" value="Unassembled WGS sequence"/>
</dbReference>
<dbReference type="Gene3D" id="3.40.630.30">
    <property type="match status" value="1"/>
</dbReference>
<comment type="caution">
    <text evidence="4">The sequence shown here is derived from an EMBL/GenBank/DDBJ whole genome shotgun (WGS) entry which is preliminary data.</text>
</comment>
<dbReference type="SUPFAM" id="SSF55729">
    <property type="entry name" value="Acyl-CoA N-acyltransferases (Nat)"/>
    <property type="match status" value="1"/>
</dbReference>
<proteinExistence type="predicted"/>
<evidence type="ECO:0000313" key="5">
    <source>
        <dbReference type="Proteomes" id="UP001172082"/>
    </source>
</evidence>
<dbReference type="EMBL" id="JAUJEA010000011">
    <property type="protein sequence ID" value="MDN5204490.1"/>
    <property type="molecule type" value="Genomic_DNA"/>
</dbReference>
<dbReference type="PANTHER" id="PTHR43072:SF23">
    <property type="entry name" value="UPF0039 PROTEIN C11D3.02C"/>
    <property type="match status" value="1"/>
</dbReference>
<dbReference type="PANTHER" id="PTHR43072">
    <property type="entry name" value="N-ACETYLTRANSFERASE"/>
    <property type="match status" value="1"/>
</dbReference>
<gene>
    <name evidence="4" type="ORF">QQ008_24060</name>
</gene>
<reference evidence="4" key="1">
    <citation type="submission" date="2023-06" db="EMBL/GenBank/DDBJ databases">
        <title>Genomic of Parafulvivirga corallium.</title>
        <authorList>
            <person name="Wang G."/>
        </authorList>
    </citation>
    <scope>NUCLEOTIDE SEQUENCE</scope>
    <source>
        <strain evidence="4">BMA10</strain>
    </source>
</reference>
<evidence type="ECO:0000256" key="2">
    <source>
        <dbReference type="ARBA" id="ARBA00023315"/>
    </source>
</evidence>
<accession>A0ABT8KUP7</accession>
<keyword evidence="5" id="KW-1185">Reference proteome</keyword>
<keyword evidence="1" id="KW-0808">Transferase</keyword>
<dbReference type="InterPro" id="IPR000182">
    <property type="entry name" value="GNAT_dom"/>
</dbReference>
<evidence type="ECO:0000259" key="3">
    <source>
        <dbReference type="PROSITE" id="PS51186"/>
    </source>
</evidence>
<organism evidence="4 5">
    <name type="scientific">Splendidivirga corallicola</name>
    <dbReference type="NCBI Taxonomy" id="3051826"/>
    <lineage>
        <taxon>Bacteria</taxon>
        <taxon>Pseudomonadati</taxon>
        <taxon>Bacteroidota</taxon>
        <taxon>Cytophagia</taxon>
        <taxon>Cytophagales</taxon>
        <taxon>Splendidivirgaceae</taxon>
        <taxon>Splendidivirga</taxon>
    </lineage>
</organism>
<dbReference type="RefSeq" id="WP_346754511.1">
    <property type="nucleotide sequence ID" value="NZ_JAUJEA010000011.1"/>
</dbReference>
<sequence length="163" mass="19201">MIIRPLIKEDWPEVARIYQEGMDTGEATFETKVPDWETWEMNHPEDRRLVAVEKDQIIGWVSLSPVSHRPVYRGVSEVTVYVDKHHWGKGVGKRLLSNIVTLSESLGIWTLQAVIFPENYTSVQLHQQYGFREVGRREKIGQRNGIWRDTVLLERRSRFVEWK</sequence>
<dbReference type="Pfam" id="PF00583">
    <property type="entry name" value="Acetyltransf_1"/>
    <property type="match status" value="1"/>
</dbReference>
<dbReference type="PROSITE" id="PS51186">
    <property type="entry name" value="GNAT"/>
    <property type="match status" value="1"/>
</dbReference>
<dbReference type="CDD" id="cd04301">
    <property type="entry name" value="NAT_SF"/>
    <property type="match status" value="1"/>
</dbReference>
<evidence type="ECO:0000313" key="4">
    <source>
        <dbReference type="EMBL" id="MDN5204490.1"/>
    </source>
</evidence>
<evidence type="ECO:0000256" key="1">
    <source>
        <dbReference type="ARBA" id="ARBA00022679"/>
    </source>
</evidence>
<protein>
    <submittedName>
        <fullName evidence="4">N-acetyltransferase family protein</fullName>
    </submittedName>
</protein>